<name>A0A511D040_9PSEU</name>
<proteinExistence type="predicted"/>
<evidence type="ECO:0000313" key="1">
    <source>
        <dbReference type="EMBL" id="GEL18146.1"/>
    </source>
</evidence>
<dbReference type="EMBL" id="BJVI01000016">
    <property type="protein sequence ID" value="GEL18146.1"/>
    <property type="molecule type" value="Genomic_DNA"/>
</dbReference>
<keyword evidence="2" id="KW-1185">Reference proteome</keyword>
<dbReference type="Proteomes" id="UP000321328">
    <property type="component" value="Unassembled WGS sequence"/>
</dbReference>
<sequence>MAVWATGFIATLITPGRRDSAASTTPFEEPRSRPEASMTVVAVFAFNVPSLRSTAGADTIPP</sequence>
<organism evidence="1 2">
    <name type="scientific">Pseudonocardia asaccharolytica DSM 44247 = NBRC 16224</name>
    <dbReference type="NCBI Taxonomy" id="1123024"/>
    <lineage>
        <taxon>Bacteria</taxon>
        <taxon>Bacillati</taxon>
        <taxon>Actinomycetota</taxon>
        <taxon>Actinomycetes</taxon>
        <taxon>Pseudonocardiales</taxon>
        <taxon>Pseudonocardiaceae</taxon>
        <taxon>Pseudonocardia</taxon>
    </lineage>
</organism>
<accession>A0A511D040</accession>
<protein>
    <submittedName>
        <fullName evidence="1">Uncharacterized protein</fullName>
    </submittedName>
</protein>
<reference evidence="1 2" key="1">
    <citation type="submission" date="2019-07" db="EMBL/GenBank/DDBJ databases">
        <title>Whole genome shotgun sequence of Pseudonocardia asaccharolytica NBRC 16224.</title>
        <authorList>
            <person name="Hosoyama A."/>
            <person name="Uohara A."/>
            <person name="Ohji S."/>
            <person name="Ichikawa N."/>
        </authorList>
    </citation>
    <scope>NUCLEOTIDE SEQUENCE [LARGE SCALE GENOMIC DNA]</scope>
    <source>
        <strain evidence="1 2">NBRC 16224</strain>
    </source>
</reference>
<gene>
    <name evidence="1" type="ORF">PA7_19830</name>
</gene>
<evidence type="ECO:0000313" key="2">
    <source>
        <dbReference type="Proteomes" id="UP000321328"/>
    </source>
</evidence>
<comment type="caution">
    <text evidence="1">The sequence shown here is derived from an EMBL/GenBank/DDBJ whole genome shotgun (WGS) entry which is preliminary data.</text>
</comment>
<dbReference type="AlphaFoldDB" id="A0A511D040"/>